<organism evidence="4">
    <name type="scientific">Absidia glauca</name>
    <name type="common">Pin mould</name>
    <dbReference type="NCBI Taxonomy" id="4829"/>
    <lineage>
        <taxon>Eukaryota</taxon>
        <taxon>Fungi</taxon>
        <taxon>Fungi incertae sedis</taxon>
        <taxon>Mucoromycota</taxon>
        <taxon>Mucoromycotina</taxon>
        <taxon>Mucoromycetes</taxon>
        <taxon>Mucorales</taxon>
        <taxon>Cunninghamellaceae</taxon>
        <taxon>Absidia</taxon>
    </lineage>
</organism>
<proteinExistence type="predicted"/>
<keyword evidence="2" id="KW-0677">Repeat</keyword>
<dbReference type="PROSITE" id="PS50294">
    <property type="entry name" value="WD_REPEATS_REGION"/>
    <property type="match status" value="3"/>
</dbReference>
<dbReference type="EMBL" id="LT554917">
    <property type="protein sequence ID" value="SAM08703.1"/>
    <property type="molecule type" value="Genomic_DNA"/>
</dbReference>
<dbReference type="STRING" id="4829.A0A163KK63"/>
<keyword evidence="1 3" id="KW-0853">WD repeat</keyword>
<evidence type="ECO:0000313" key="5">
    <source>
        <dbReference type="Proteomes" id="UP000078561"/>
    </source>
</evidence>
<dbReference type="OMA" id="LDSSMCL"/>
<dbReference type="PROSITE" id="PS50082">
    <property type="entry name" value="WD_REPEATS_2"/>
    <property type="match status" value="5"/>
</dbReference>
<dbReference type="InterPro" id="IPR036322">
    <property type="entry name" value="WD40_repeat_dom_sf"/>
</dbReference>
<feature type="repeat" description="WD" evidence="3">
    <location>
        <begin position="12"/>
        <end position="44"/>
    </location>
</feature>
<evidence type="ECO:0000256" key="1">
    <source>
        <dbReference type="ARBA" id="ARBA00022574"/>
    </source>
</evidence>
<dbReference type="Gene3D" id="2.130.10.10">
    <property type="entry name" value="YVTN repeat-like/Quinoprotein amine dehydrogenase"/>
    <property type="match status" value="1"/>
</dbReference>
<dbReference type="Proteomes" id="UP000078561">
    <property type="component" value="Unassembled WGS sequence"/>
</dbReference>
<dbReference type="InParanoid" id="A0A163KK63"/>
<evidence type="ECO:0000313" key="4">
    <source>
        <dbReference type="EMBL" id="SAM08703.1"/>
    </source>
</evidence>
<dbReference type="OrthoDB" id="538223at2759"/>
<evidence type="ECO:0000256" key="2">
    <source>
        <dbReference type="ARBA" id="ARBA00022737"/>
    </source>
</evidence>
<dbReference type="InterPro" id="IPR001680">
    <property type="entry name" value="WD40_rpt"/>
</dbReference>
<dbReference type="Pfam" id="PF00400">
    <property type="entry name" value="WD40"/>
    <property type="match status" value="6"/>
</dbReference>
<dbReference type="InterPro" id="IPR015943">
    <property type="entry name" value="WD40/YVTN_repeat-like_dom_sf"/>
</dbReference>
<dbReference type="PROSITE" id="PS00678">
    <property type="entry name" value="WD_REPEATS_1"/>
    <property type="match status" value="1"/>
</dbReference>
<evidence type="ECO:0000256" key="3">
    <source>
        <dbReference type="PROSITE-ProRule" id="PRU00221"/>
    </source>
</evidence>
<dbReference type="InterPro" id="IPR020472">
    <property type="entry name" value="WD40_PAC1"/>
</dbReference>
<dbReference type="CDD" id="cd00200">
    <property type="entry name" value="WD40"/>
    <property type="match status" value="1"/>
</dbReference>
<dbReference type="PANTHER" id="PTHR19879:SF9">
    <property type="entry name" value="TRANSCRIPTION INITIATION FACTOR TFIID SUBUNIT 5"/>
    <property type="match status" value="1"/>
</dbReference>
<sequence length="253" mass="27332">MPTTYIPTIKNEKAHDDGIWCVDWSRHTNLVASGSMDSTVKLWDGLSATPVEAWSARFHPDGKSLATGSHDGHINVYDIDSGEKVASLATKNNFVMCTAYSNDGKYLAGGAQDGSIYVFNLETNQLAHTLSTHASAVRSLSFAPDNKTLISGNDDKCVYVYDVEHGQLASVLTGHTGWVLSVAANQDSSKQQVASGGADHKIKIWDLTTRSVLETQEAQTDQVWGIAWNPEGNKFVSVSDDCSIQWFASSGSS</sequence>
<gene>
    <name evidence="4" type="primary">ABSGL_14367.1 scaffold 14478</name>
</gene>
<feature type="repeat" description="WD" evidence="3">
    <location>
        <begin position="88"/>
        <end position="129"/>
    </location>
</feature>
<protein>
    <submittedName>
        <fullName evidence="4">Uncharacterized protein</fullName>
    </submittedName>
</protein>
<dbReference type="AlphaFoldDB" id="A0A163KK63"/>
<dbReference type="SMART" id="SM00320">
    <property type="entry name" value="WD40"/>
    <property type="match status" value="6"/>
</dbReference>
<dbReference type="InterPro" id="IPR019775">
    <property type="entry name" value="WD40_repeat_CS"/>
</dbReference>
<accession>A0A163KK63</accession>
<reference evidence="4" key="1">
    <citation type="submission" date="2016-04" db="EMBL/GenBank/DDBJ databases">
        <authorList>
            <person name="Evans L.H."/>
            <person name="Alamgir A."/>
            <person name="Owens N."/>
            <person name="Weber N.D."/>
            <person name="Virtaneva K."/>
            <person name="Barbian K."/>
            <person name="Babar A."/>
            <person name="Rosenke K."/>
        </authorList>
    </citation>
    <scope>NUCLEOTIDE SEQUENCE [LARGE SCALE GENOMIC DNA]</scope>
    <source>
        <strain evidence="4">CBS 101.48</strain>
    </source>
</reference>
<keyword evidence="5" id="KW-1185">Reference proteome</keyword>
<dbReference type="SUPFAM" id="SSF50978">
    <property type="entry name" value="WD40 repeat-like"/>
    <property type="match status" value="1"/>
</dbReference>
<feature type="repeat" description="WD" evidence="3">
    <location>
        <begin position="46"/>
        <end position="87"/>
    </location>
</feature>
<name>A0A163KK63_ABSGL</name>
<feature type="repeat" description="WD" evidence="3">
    <location>
        <begin position="130"/>
        <end position="171"/>
    </location>
</feature>
<feature type="repeat" description="WD" evidence="3">
    <location>
        <begin position="172"/>
        <end position="215"/>
    </location>
</feature>
<dbReference type="PANTHER" id="PTHR19879">
    <property type="entry name" value="TRANSCRIPTION INITIATION FACTOR TFIID"/>
    <property type="match status" value="1"/>
</dbReference>
<dbReference type="PRINTS" id="PR00320">
    <property type="entry name" value="GPROTEINBRPT"/>
</dbReference>